<sequence>MSRAPGLDLLRAVAILAVMYSHTQLFGLRPIDDPVASFGWMGVDLFFALSGFLIGGQLFRLIAAGEAVRPGLFYLRRLFRTAPAYLVVVAVYFAFPVVRERDGIAPLWQFLTFTENLFVDFARAKTFSHVWSLCVEEQFYLVVPLAAWLLAGRRGGVLRPAAIVALLLGGMALRAHIWLHDLAPQHGQAFTFGWMEKIYYPTWTRLDGLLAGLAFAEVRAFRPGLWQAIARRANLLLALGLAGVAVSIWICGDQRSFVASVFGFPILSISMGLLVAAGASSGSLIGARAVPGAGLIAGMAYSLYLTHKQTYHLAQMLAGPWLAAHPPLAVAAYAGAALGVGSALYLLVERPFLKLRDRILAPAGRAAPAEAPRLAA</sequence>
<reference evidence="4" key="1">
    <citation type="submission" date="2018-05" db="EMBL/GenBank/DDBJ databases">
        <authorList>
            <person name="Li X."/>
        </authorList>
    </citation>
    <scope>NUCLEOTIDE SEQUENCE [LARGE SCALE GENOMIC DNA]</scope>
    <source>
        <strain evidence="4">LX32</strain>
    </source>
</reference>
<proteinExistence type="predicted"/>
<dbReference type="PANTHER" id="PTHR23028:SF53">
    <property type="entry name" value="ACYL_TRANSF_3 DOMAIN-CONTAINING PROTEIN"/>
    <property type="match status" value="1"/>
</dbReference>
<dbReference type="InterPro" id="IPR050879">
    <property type="entry name" value="Acyltransferase_3"/>
</dbReference>
<keyword evidence="4" id="KW-1185">Reference proteome</keyword>
<protein>
    <submittedName>
        <fullName evidence="3">Acyltransferase</fullName>
    </submittedName>
</protein>
<keyword evidence="3" id="KW-0012">Acyltransferase</keyword>
<comment type="caution">
    <text evidence="3">The sequence shown here is derived from an EMBL/GenBank/DDBJ whole genome shotgun (WGS) entry which is preliminary data.</text>
</comment>
<dbReference type="Pfam" id="PF01757">
    <property type="entry name" value="Acyl_transf_3"/>
    <property type="match status" value="1"/>
</dbReference>
<dbReference type="EMBL" id="QFYQ01000001">
    <property type="protein sequence ID" value="RAK55223.1"/>
    <property type="molecule type" value="Genomic_DNA"/>
</dbReference>
<keyword evidence="1" id="KW-0472">Membrane</keyword>
<keyword evidence="3" id="KW-0808">Transferase</keyword>
<accession>A0A328AJT9</accession>
<dbReference type="AlphaFoldDB" id="A0A328AJT9"/>
<dbReference type="RefSeq" id="WP_111528971.1">
    <property type="nucleotide sequence ID" value="NZ_JBHRSG010000003.1"/>
</dbReference>
<keyword evidence="1" id="KW-0812">Transmembrane</keyword>
<evidence type="ECO:0000313" key="3">
    <source>
        <dbReference type="EMBL" id="RAK55223.1"/>
    </source>
</evidence>
<feature type="transmembrane region" description="Helical" evidence="1">
    <location>
        <begin position="256"/>
        <end position="277"/>
    </location>
</feature>
<dbReference type="OrthoDB" id="9796461at2"/>
<feature type="transmembrane region" description="Helical" evidence="1">
    <location>
        <begin position="78"/>
        <end position="98"/>
    </location>
</feature>
<feature type="transmembrane region" description="Helical" evidence="1">
    <location>
        <begin position="12"/>
        <end position="31"/>
    </location>
</feature>
<dbReference type="InterPro" id="IPR002656">
    <property type="entry name" value="Acyl_transf_3_dom"/>
</dbReference>
<feature type="domain" description="Acyltransferase 3" evidence="2">
    <location>
        <begin position="6"/>
        <end position="345"/>
    </location>
</feature>
<dbReference type="GO" id="GO:0016747">
    <property type="term" value="F:acyltransferase activity, transferring groups other than amino-acyl groups"/>
    <property type="evidence" value="ECO:0007669"/>
    <property type="project" value="InterPro"/>
</dbReference>
<feature type="transmembrane region" description="Helical" evidence="1">
    <location>
        <begin position="37"/>
        <end position="58"/>
    </location>
</feature>
<dbReference type="PANTHER" id="PTHR23028">
    <property type="entry name" value="ACETYLTRANSFERASE"/>
    <property type="match status" value="1"/>
</dbReference>
<feature type="transmembrane region" description="Helical" evidence="1">
    <location>
        <begin position="157"/>
        <end position="178"/>
    </location>
</feature>
<evidence type="ECO:0000259" key="2">
    <source>
        <dbReference type="Pfam" id="PF01757"/>
    </source>
</evidence>
<feature type="transmembrane region" description="Helical" evidence="1">
    <location>
        <begin position="198"/>
        <end position="221"/>
    </location>
</feature>
<name>A0A328AJT9_9CAUL</name>
<feature type="transmembrane region" description="Helical" evidence="1">
    <location>
        <begin position="233"/>
        <end position="250"/>
    </location>
</feature>
<feature type="transmembrane region" description="Helical" evidence="1">
    <location>
        <begin position="130"/>
        <end position="150"/>
    </location>
</feature>
<keyword evidence="1" id="KW-1133">Transmembrane helix</keyword>
<dbReference type="Proteomes" id="UP000249254">
    <property type="component" value="Unassembled WGS sequence"/>
</dbReference>
<dbReference type="GO" id="GO:0009103">
    <property type="term" value="P:lipopolysaccharide biosynthetic process"/>
    <property type="evidence" value="ECO:0007669"/>
    <property type="project" value="TreeGrafter"/>
</dbReference>
<evidence type="ECO:0000256" key="1">
    <source>
        <dbReference type="SAM" id="Phobius"/>
    </source>
</evidence>
<feature type="transmembrane region" description="Helical" evidence="1">
    <location>
        <begin position="327"/>
        <end position="348"/>
    </location>
</feature>
<organism evidence="3 4">
    <name type="scientific">Phenylobacterium soli</name>
    <dbReference type="NCBI Taxonomy" id="2170551"/>
    <lineage>
        <taxon>Bacteria</taxon>
        <taxon>Pseudomonadati</taxon>
        <taxon>Pseudomonadota</taxon>
        <taxon>Alphaproteobacteria</taxon>
        <taxon>Caulobacterales</taxon>
        <taxon>Caulobacteraceae</taxon>
        <taxon>Phenylobacterium</taxon>
    </lineage>
</organism>
<feature type="transmembrane region" description="Helical" evidence="1">
    <location>
        <begin position="289"/>
        <end position="307"/>
    </location>
</feature>
<evidence type="ECO:0000313" key="4">
    <source>
        <dbReference type="Proteomes" id="UP000249254"/>
    </source>
</evidence>
<gene>
    <name evidence="3" type="ORF">DJ017_12190</name>
</gene>
<dbReference type="GO" id="GO:0016020">
    <property type="term" value="C:membrane"/>
    <property type="evidence" value="ECO:0007669"/>
    <property type="project" value="TreeGrafter"/>
</dbReference>